<name>A0A1F8F0K2_9BACT</name>
<gene>
    <name evidence="3" type="ORF">A3B86_00410</name>
</gene>
<dbReference type="AlphaFoldDB" id="A0A1F8F0K2"/>
<keyword evidence="1" id="KW-0812">Transmembrane</keyword>
<feature type="transmembrane region" description="Helical" evidence="1">
    <location>
        <begin position="161"/>
        <end position="181"/>
    </location>
</feature>
<dbReference type="InterPro" id="IPR043728">
    <property type="entry name" value="DUF5671"/>
</dbReference>
<keyword evidence="1" id="KW-0472">Membrane</keyword>
<evidence type="ECO:0000313" key="3">
    <source>
        <dbReference type="EMBL" id="OGN06643.1"/>
    </source>
</evidence>
<feature type="transmembrane region" description="Helical" evidence="1">
    <location>
        <begin position="96"/>
        <end position="117"/>
    </location>
</feature>
<feature type="transmembrane region" description="Helical" evidence="1">
    <location>
        <begin position="52"/>
        <end position="76"/>
    </location>
</feature>
<evidence type="ECO:0000259" key="2">
    <source>
        <dbReference type="Pfam" id="PF18920"/>
    </source>
</evidence>
<feature type="domain" description="DUF5671" evidence="2">
    <location>
        <begin position="9"/>
        <end position="144"/>
    </location>
</feature>
<dbReference type="Proteomes" id="UP000176834">
    <property type="component" value="Unassembled WGS sequence"/>
</dbReference>
<proteinExistence type="predicted"/>
<keyword evidence="1" id="KW-1133">Transmembrane helix</keyword>
<protein>
    <recommendedName>
        <fullName evidence="2">DUF5671 domain-containing protein</fullName>
    </recommendedName>
</protein>
<evidence type="ECO:0000256" key="1">
    <source>
        <dbReference type="SAM" id="Phobius"/>
    </source>
</evidence>
<dbReference type="Pfam" id="PF18920">
    <property type="entry name" value="DUF5671"/>
    <property type="match status" value="1"/>
</dbReference>
<organism evidence="3 4">
    <name type="scientific">Candidatus Yanofskybacteria bacterium RIFCSPHIGHO2_02_FULL_38_22b</name>
    <dbReference type="NCBI Taxonomy" id="1802673"/>
    <lineage>
        <taxon>Bacteria</taxon>
        <taxon>Candidatus Yanofskyibacteriota</taxon>
    </lineage>
</organism>
<feature type="transmembrane region" description="Helical" evidence="1">
    <location>
        <begin position="129"/>
        <end position="149"/>
    </location>
</feature>
<evidence type="ECO:0000313" key="4">
    <source>
        <dbReference type="Proteomes" id="UP000176834"/>
    </source>
</evidence>
<dbReference type="EMBL" id="MGJN01000018">
    <property type="protein sequence ID" value="OGN06643.1"/>
    <property type="molecule type" value="Genomic_DNA"/>
</dbReference>
<reference evidence="3 4" key="1">
    <citation type="journal article" date="2016" name="Nat. Commun.">
        <title>Thousands of microbial genomes shed light on interconnected biogeochemical processes in an aquifer system.</title>
        <authorList>
            <person name="Anantharaman K."/>
            <person name="Brown C.T."/>
            <person name="Hug L.A."/>
            <person name="Sharon I."/>
            <person name="Castelle C.J."/>
            <person name="Probst A.J."/>
            <person name="Thomas B.C."/>
            <person name="Singh A."/>
            <person name="Wilkins M.J."/>
            <person name="Karaoz U."/>
            <person name="Brodie E.L."/>
            <person name="Williams K.H."/>
            <person name="Hubbard S.S."/>
            <person name="Banfield J.F."/>
        </authorList>
    </citation>
    <scope>NUCLEOTIDE SEQUENCE [LARGE SCALE GENOMIC DNA]</scope>
</reference>
<accession>A0A1F8F0K2</accession>
<comment type="caution">
    <text evidence="3">The sequence shown here is derived from an EMBL/GenBank/DDBJ whole genome shotgun (WGS) entry which is preliminary data.</text>
</comment>
<sequence>MKNTNLPRDVFLHLLAIITLVASAVSLGIVIFQCINVNFPDIISDPYFSRSGYLSMMRSALATFVIVFPVFVWVSWFLNKDVSKNPEKKELKIRKWLLYLTLFVAALVIIGDLVALLRSFLEGELSQRFILKVFSILFIAGSVFVHYLSELREKKYKFIRIFDWTVIAVVIVIIGSGFFIAGTPQSQRLTRFDERRVSDLQNIQWQIINYWQRKEYLPNNLNDLVDPIGGFIVPVDPETGRGYEYVVIGDLSFKLCANFSTSSSEADTKTLFESAQRPVSVVDSKPYPDSYSVWNHGSGMVCFERVIDPDLYPSVKN</sequence>
<feature type="transmembrane region" description="Helical" evidence="1">
    <location>
        <begin position="12"/>
        <end position="32"/>
    </location>
</feature>